<name>A0A6P1W5V8_9BACT</name>
<organism evidence="1 2">
    <name type="scientific">Spirosoma endbachense</name>
    <dbReference type="NCBI Taxonomy" id="2666025"/>
    <lineage>
        <taxon>Bacteria</taxon>
        <taxon>Pseudomonadati</taxon>
        <taxon>Bacteroidota</taxon>
        <taxon>Cytophagia</taxon>
        <taxon>Cytophagales</taxon>
        <taxon>Cytophagaceae</taxon>
        <taxon>Spirosoma</taxon>
    </lineage>
</organism>
<evidence type="ECO:0000313" key="1">
    <source>
        <dbReference type="EMBL" id="QHV99320.1"/>
    </source>
</evidence>
<protein>
    <submittedName>
        <fullName evidence="1">Uncharacterized protein</fullName>
    </submittedName>
</protein>
<reference evidence="1 2" key="1">
    <citation type="submission" date="2019-11" db="EMBL/GenBank/DDBJ databases">
        <title>Spirosoma endbachense sp. nov., isolated from a natural salt meadow.</title>
        <authorList>
            <person name="Rojas J."/>
            <person name="Ambika Manirajan B."/>
            <person name="Ratering S."/>
            <person name="Suarez C."/>
            <person name="Geissler-Plaum R."/>
            <person name="Schnell S."/>
        </authorList>
    </citation>
    <scope>NUCLEOTIDE SEQUENCE [LARGE SCALE GENOMIC DNA]</scope>
    <source>
        <strain evidence="1 2">I-24</strain>
    </source>
</reference>
<dbReference type="KEGG" id="senf:GJR95_31815"/>
<dbReference type="Proteomes" id="UP000464577">
    <property type="component" value="Chromosome"/>
</dbReference>
<dbReference type="EMBL" id="CP045997">
    <property type="protein sequence ID" value="QHV99320.1"/>
    <property type="molecule type" value="Genomic_DNA"/>
</dbReference>
<proteinExistence type="predicted"/>
<accession>A0A6P1W5V8</accession>
<evidence type="ECO:0000313" key="2">
    <source>
        <dbReference type="Proteomes" id="UP000464577"/>
    </source>
</evidence>
<sequence length="80" mass="9300">MQELFYIFKIQRQPGSHEPLPYSLYPLITAYPKDAGSVSNYPNEHLLDPFKTEEQAKNYIEQQNGRYGTLVVIKTYGDLM</sequence>
<dbReference type="AlphaFoldDB" id="A0A6P1W5V8"/>
<keyword evidence="2" id="KW-1185">Reference proteome</keyword>
<dbReference type="RefSeq" id="WP_162389724.1">
    <property type="nucleotide sequence ID" value="NZ_CP045997.1"/>
</dbReference>
<gene>
    <name evidence="1" type="ORF">GJR95_31815</name>
</gene>